<comment type="caution">
    <text evidence="1">The sequence shown here is derived from an EMBL/GenBank/DDBJ whole genome shotgun (WGS) entry which is preliminary data.</text>
</comment>
<evidence type="ECO:0000313" key="2">
    <source>
        <dbReference type="Proteomes" id="UP000238081"/>
    </source>
</evidence>
<evidence type="ECO:0000313" key="1">
    <source>
        <dbReference type="EMBL" id="PPV12193.1"/>
    </source>
</evidence>
<evidence type="ECO:0008006" key="3">
    <source>
        <dbReference type="Google" id="ProtNLM"/>
    </source>
</evidence>
<dbReference type="RefSeq" id="WP_027635113.1">
    <property type="nucleotide sequence ID" value="NZ_CANCWB010000001.1"/>
</dbReference>
<organism evidence="1 2">
    <name type="scientific">Clostridium butyricum</name>
    <dbReference type="NCBI Taxonomy" id="1492"/>
    <lineage>
        <taxon>Bacteria</taxon>
        <taxon>Bacillati</taxon>
        <taxon>Bacillota</taxon>
        <taxon>Clostridia</taxon>
        <taxon>Eubacteriales</taxon>
        <taxon>Clostridiaceae</taxon>
        <taxon>Clostridium</taxon>
    </lineage>
</organism>
<accession>A0A2S7F5L7</accession>
<reference evidence="1 2" key="1">
    <citation type="submission" date="2016-01" db="EMBL/GenBank/DDBJ databases">
        <title>Characterization of the Clostridium difficile lineages that are prevalent in Hong Kong and China.</title>
        <authorList>
            <person name="Kwok J.S.-L."/>
            <person name="Lam W.-Y."/>
            <person name="Ip M."/>
            <person name="Chan T.-F."/>
            <person name="Hawkey P.M."/>
            <person name="Tsui S.K.-W."/>
        </authorList>
    </citation>
    <scope>NUCLEOTIDE SEQUENCE [LARGE SCALE GENOMIC DNA]</scope>
    <source>
        <strain evidence="1 2">300064</strain>
    </source>
</reference>
<proteinExistence type="predicted"/>
<sequence>MKNLVRIVVWTLVALVIQQSTFWYLENVYLATDYEIKAEVVEEKEEKPQEEKEEIQIKSGIENLSVSHDGRFVAYMDNGELKIFDSKENKENDFTPEHKGQVVFYKWLTEGNSMIVIQKIKEKGDVYYEPVSYNAKKSSVTSIVDFNYNEVRIPVDNDEDKVENVEFSTATNVFYIKIKKRNEKSDLYSLNVMNQMTLVRENKNIGDIIVPTTNANCVMEMGDFVTILNSPDNIEVPANGKVRILGTDINDYVYFGDEIDGKITKIYYTTLNNETLKWNVLSLSKAVLKDDIFIDYSGKIYINDSDEKAVTELTTRKTISYEGEFVQIYSEGIIYKSGNKLIKIQLEPKKTSEHNEKTS</sequence>
<dbReference type="SUPFAM" id="SSF82171">
    <property type="entry name" value="DPP6 N-terminal domain-like"/>
    <property type="match status" value="1"/>
</dbReference>
<gene>
    <name evidence="1" type="ORF">AWN73_19515</name>
</gene>
<dbReference type="AlphaFoldDB" id="A0A2S7F5L7"/>
<name>A0A2S7F5L7_CLOBU</name>
<dbReference type="Proteomes" id="UP000238081">
    <property type="component" value="Unassembled WGS sequence"/>
</dbReference>
<dbReference type="EMBL" id="LRDH01000155">
    <property type="protein sequence ID" value="PPV12193.1"/>
    <property type="molecule type" value="Genomic_DNA"/>
</dbReference>
<protein>
    <recommendedName>
        <fullName evidence="3">Dipeptidyl-peptidase IV</fullName>
    </recommendedName>
</protein>